<evidence type="ECO:0000256" key="5">
    <source>
        <dbReference type="ARBA" id="ARBA00022982"/>
    </source>
</evidence>
<dbReference type="InterPro" id="IPR012745">
    <property type="entry name" value="Pseudoazurin"/>
</dbReference>
<feature type="binding site" evidence="8">
    <location>
        <position position="94"/>
    </location>
    <ligand>
        <name>Cu cation</name>
        <dbReference type="ChEBI" id="CHEBI:23378"/>
    </ligand>
</feature>
<dbReference type="NCBIfam" id="TIGR02375">
    <property type="entry name" value="pseudoazurin"/>
    <property type="match status" value="1"/>
</dbReference>
<dbReference type="Pfam" id="PF00127">
    <property type="entry name" value="Copper-bind"/>
    <property type="match status" value="1"/>
</dbReference>
<keyword evidence="3 8" id="KW-0479">Metal-binding</keyword>
<feature type="chain" id="PRO_5038025116" description="Pseudoazurin" evidence="9">
    <location>
        <begin position="16"/>
        <end position="142"/>
    </location>
</feature>
<reference evidence="11" key="1">
    <citation type="submission" date="2020-12" db="EMBL/GenBank/DDBJ databases">
        <title>Marinomonas arctica sp. nov., a psychrotolerant bacterium isolated from the Arctic.</title>
        <authorList>
            <person name="Zhang Y."/>
        </authorList>
    </citation>
    <scope>NUCLEOTIDE SEQUENCE</scope>
    <source>
        <strain evidence="11">C1424</strain>
    </source>
</reference>
<feature type="binding site" evidence="8">
    <location>
        <position position="91"/>
    </location>
    <ligand>
        <name>Cu cation</name>
        <dbReference type="ChEBI" id="CHEBI:23378"/>
    </ligand>
</feature>
<comment type="cofactor">
    <cofactor evidence="8">
        <name>Cu cation</name>
        <dbReference type="ChEBI" id="CHEBI:23378"/>
    </cofactor>
    <text evidence="8">Binds 1 copper ion per subunit.</text>
</comment>
<keyword evidence="4" id="KW-0574">Periplasm</keyword>
<sequence>MASIALLLACTSSFAKDWQVQMLNYGNEGSMTFEPSFIQAQIGDSVTFVPTHSGHNAQSYVVPKGDQQWKSPIDKAYTVLLNNEGVHFYYCPPHLMMGMIGMIQVGNALNMETLNKKSKRLRSKVALKPERVDALLQQVTLP</sequence>
<evidence type="ECO:0000313" key="12">
    <source>
        <dbReference type="Proteomes" id="UP000628710"/>
    </source>
</evidence>
<keyword evidence="5" id="KW-0249">Electron transport</keyword>
<evidence type="ECO:0000259" key="10">
    <source>
        <dbReference type="Pfam" id="PF00127"/>
    </source>
</evidence>
<dbReference type="InterPro" id="IPR002386">
    <property type="entry name" value="Amicyanin/Pseudoazurin"/>
</dbReference>
<evidence type="ECO:0000256" key="3">
    <source>
        <dbReference type="ARBA" id="ARBA00022723"/>
    </source>
</evidence>
<feature type="binding site" evidence="8">
    <location>
        <position position="99"/>
    </location>
    <ligand>
        <name>Cu cation</name>
        <dbReference type="ChEBI" id="CHEBI:23378"/>
    </ligand>
</feature>
<evidence type="ECO:0000256" key="2">
    <source>
        <dbReference type="ARBA" id="ARBA00022448"/>
    </source>
</evidence>
<feature type="domain" description="Blue (type 1) copper" evidence="10">
    <location>
        <begin position="21"/>
        <end position="105"/>
    </location>
</feature>
<organism evidence="11 12">
    <name type="scientific">Marinomonas transparens</name>
    <dbReference type="NCBI Taxonomy" id="2795388"/>
    <lineage>
        <taxon>Bacteria</taxon>
        <taxon>Pseudomonadati</taxon>
        <taxon>Pseudomonadota</taxon>
        <taxon>Gammaproteobacteria</taxon>
        <taxon>Oceanospirillales</taxon>
        <taxon>Oceanospirillaceae</taxon>
        <taxon>Marinomonas</taxon>
    </lineage>
</organism>
<dbReference type="SUPFAM" id="SSF49503">
    <property type="entry name" value="Cupredoxins"/>
    <property type="match status" value="1"/>
</dbReference>
<dbReference type="InterPro" id="IPR000923">
    <property type="entry name" value="BlueCu_1"/>
</dbReference>
<feature type="signal peptide" evidence="9">
    <location>
        <begin position="1"/>
        <end position="15"/>
    </location>
</feature>
<evidence type="ECO:0000256" key="9">
    <source>
        <dbReference type="SAM" id="SignalP"/>
    </source>
</evidence>
<dbReference type="EMBL" id="JAEMNX010000023">
    <property type="protein sequence ID" value="MBJ7539329.1"/>
    <property type="molecule type" value="Genomic_DNA"/>
</dbReference>
<name>A0A934JY51_9GAMM</name>
<comment type="subcellular location">
    <subcellularLocation>
        <location evidence="1">Periplasm</location>
    </subcellularLocation>
</comment>
<accession>A0A934JY51</accession>
<keyword evidence="9" id="KW-0732">Signal</keyword>
<keyword evidence="6 8" id="KW-0186">Copper</keyword>
<dbReference type="Gene3D" id="2.60.40.420">
    <property type="entry name" value="Cupredoxins - blue copper proteins"/>
    <property type="match status" value="1"/>
</dbReference>
<evidence type="ECO:0000313" key="11">
    <source>
        <dbReference type="EMBL" id="MBJ7539329.1"/>
    </source>
</evidence>
<evidence type="ECO:0000256" key="7">
    <source>
        <dbReference type="NCBIfam" id="TIGR02375"/>
    </source>
</evidence>
<dbReference type="GO" id="GO:0042597">
    <property type="term" value="C:periplasmic space"/>
    <property type="evidence" value="ECO:0007669"/>
    <property type="project" value="UniProtKB-SubCell"/>
</dbReference>
<evidence type="ECO:0000256" key="1">
    <source>
        <dbReference type="ARBA" id="ARBA00004418"/>
    </source>
</evidence>
<feature type="binding site" evidence="8">
    <location>
        <position position="55"/>
    </location>
    <ligand>
        <name>Cu cation</name>
        <dbReference type="ChEBI" id="CHEBI:23378"/>
    </ligand>
</feature>
<evidence type="ECO:0000256" key="4">
    <source>
        <dbReference type="ARBA" id="ARBA00022764"/>
    </source>
</evidence>
<dbReference type="InterPro" id="IPR008972">
    <property type="entry name" value="Cupredoxin"/>
</dbReference>
<dbReference type="Proteomes" id="UP000628710">
    <property type="component" value="Unassembled WGS sequence"/>
</dbReference>
<dbReference type="AlphaFoldDB" id="A0A934JY51"/>
<dbReference type="GO" id="GO:0005507">
    <property type="term" value="F:copper ion binding"/>
    <property type="evidence" value="ECO:0007669"/>
    <property type="project" value="UniProtKB-UniRule"/>
</dbReference>
<proteinExistence type="predicted"/>
<gene>
    <name evidence="11" type="ORF">I8J31_16750</name>
</gene>
<dbReference type="GO" id="GO:0009055">
    <property type="term" value="F:electron transfer activity"/>
    <property type="evidence" value="ECO:0007669"/>
    <property type="project" value="InterPro"/>
</dbReference>
<evidence type="ECO:0000256" key="8">
    <source>
        <dbReference type="PIRSR" id="PIRSR602386-1"/>
    </source>
</evidence>
<dbReference type="PRINTS" id="PR00155">
    <property type="entry name" value="AMICYANIN"/>
</dbReference>
<protein>
    <recommendedName>
        <fullName evidence="7">Pseudoazurin</fullName>
    </recommendedName>
</protein>
<comment type="caution">
    <text evidence="11">The sequence shown here is derived from an EMBL/GenBank/DDBJ whole genome shotgun (WGS) entry which is preliminary data.</text>
</comment>
<keyword evidence="12" id="KW-1185">Reference proteome</keyword>
<evidence type="ECO:0000256" key="6">
    <source>
        <dbReference type="ARBA" id="ARBA00023008"/>
    </source>
</evidence>
<keyword evidence="2" id="KW-0813">Transport</keyword>